<feature type="non-terminal residue" evidence="1">
    <location>
        <position position="1"/>
    </location>
</feature>
<reference evidence="1" key="1">
    <citation type="submission" date="2018-05" db="EMBL/GenBank/DDBJ databases">
        <authorList>
            <person name="Lanie J.A."/>
            <person name="Ng W.-L."/>
            <person name="Kazmierczak K.M."/>
            <person name="Andrzejewski T.M."/>
            <person name="Davidsen T.M."/>
            <person name="Wayne K.J."/>
            <person name="Tettelin H."/>
            <person name="Glass J.I."/>
            <person name="Rusch D."/>
            <person name="Podicherti R."/>
            <person name="Tsui H.-C.T."/>
            <person name="Winkler M.E."/>
        </authorList>
    </citation>
    <scope>NUCLEOTIDE SEQUENCE</scope>
</reference>
<sequence length="35" mass="3510">VILSSTNLAISNLPILETAKAPDLGGGLSNFKSAP</sequence>
<dbReference type="EMBL" id="UINC01173078">
    <property type="protein sequence ID" value="SVD78483.1"/>
    <property type="molecule type" value="Genomic_DNA"/>
</dbReference>
<evidence type="ECO:0000313" key="1">
    <source>
        <dbReference type="EMBL" id="SVD78483.1"/>
    </source>
</evidence>
<feature type="non-terminal residue" evidence="1">
    <location>
        <position position="35"/>
    </location>
</feature>
<dbReference type="AlphaFoldDB" id="A0A382Y5G1"/>
<organism evidence="1">
    <name type="scientific">marine metagenome</name>
    <dbReference type="NCBI Taxonomy" id="408172"/>
    <lineage>
        <taxon>unclassified sequences</taxon>
        <taxon>metagenomes</taxon>
        <taxon>ecological metagenomes</taxon>
    </lineage>
</organism>
<protein>
    <submittedName>
        <fullName evidence="1">Uncharacterized protein</fullName>
    </submittedName>
</protein>
<accession>A0A382Y5G1</accession>
<proteinExistence type="predicted"/>
<name>A0A382Y5G1_9ZZZZ</name>
<gene>
    <name evidence="1" type="ORF">METZ01_LOCUS431337</name>
</gene>